<accession>A0AAQ3P241</accession>
<organism evidence="1 2">
    <name type="scientific">Vigna mungo</name>
    <name type="common">Black gram</name>
    <name type="synonym">Phaseolus mungo</name>
    <dbReference type="NCBI Taxonomy" id="3915"/>
    <lineage>
        <taxon>Eukaryota</taxon>
        <taxon>Viridiplantae</taxon>
        <taxon>Streptophyta</taxon>
        <taxon>Embryophyta</taxon>
        <taxon>Tracheophyta</taxon>
        <taxon>Spermatophyta</taxon>
        <taxon>Magnoliopsida</taxon>
        <taxon>eudicotyledons</taxon>
        <taxon>Gunneridae</taxon>
        <taxon>Pentapetalae</taxon>
        <taxon>rosids</taxon>
        <taxon>fabids</taxon>
        <taxon>Fabales</taxon>
        <taxon>Fabaceae</taxon>
        <taxon>Papilionoideae</taxon>
        <taxon>50 kb inversion clade</taxon>
        <taxon>NPAAA clade</taxon>
        <taxon>indigoferoid/millettioid clade</taxon>
        <taxon>Phaseoleae</taxon>
        <taxon>Vigna</taxon>
    </lineage>
</organism>
<protein>
    <submittedName>
        <fullName evidence="1">Uncharacterized protein</fullName>
    </submittedName>
</protein>
<proteinExistence type="predicted"/>
<sequence>MTLSFVTVNHHSLFPKLQGTNTKSFGVFHQSFFNLSQPELVIRLLFYQTHQSLCFLQVFLREYLLLVPPIHFQIHHFLQYCSNLLSVRFQIQKNLCDGLTHV</sequence>
<gene>
    <name evidence="1" type="ORF">V8G54_007676</name>
</gene>
<name>A0AAQ3P241_VIGMU</name>
<keyword evidence="2" id="KW-1185">Reference proteome</keyword>
<dbReference type="AlphaFoldDB" id="A0AAQ3P241"/>
<dbReference type="Proteomes" id="UP001374535">
    <property type="component" value="Chromosome 2"/>
</dbReference>
<dbReference type="EMBL" id="CP144699">
    <property type="protein sequence ID" value="WVZ20354.1"/>
    <property type="molecule type" value="Genomic_DNA"/>
</dbReference>
<evidence type="ECO:0000313" key="2">
    <source>
        <dbReference type="Proteomes" id="UP001374535"/>
    </source>
</evidence>
<evidence type="ECO:0000313" key="1">
    <source>
        <dbReference type="EMBL" id="WVZ20354.1"/>
    </source>
</evidence>
<reference evidence="1 2" key="1">
    <citation type="journal article" date="2023" name="Life. Sci Alliance">
        <title>Evolutionary insights into 3D genome organization and epigenetic landscape of Vigna mungo.</title>
        <authorList>
            <person name="Junaid A."/>
            <person name="Singh B."/>
            <person name="Bhatia S."/>
        </authorList>
    </citation>
    <scope>NUCLEOTIDE SEQUENCE [LARGE SCALE GENOMIC DNA]</scope>
    <source>
        <strain evidence="1">Urdbean</strain>
    </source>
</reference>